<evidence type="ECO:0000259" key="4">
    <source>
        <dbReference type="PROSITE" id="PS50800"/>
    </source>
</evidence>
<evidence type="ECO:0000256" key="3">
    <source>
        <dbReference type="SAM" id="MobiDB-lite"/>
    </source>
</evidence>
<feature type="compositionally biased region" description="Basic residues" evidence="3">
    <location>
        <begin position="197"/>
        <end position="207"/>
    </location>
</feature>
<keyword evidence="6" id="KW-1185">Reference proteome</keyword>
<dbReference type="PROSITE" id="PS50800">
    <property type="entry name" value="SAP"/>
    <property type="match status" value="1"/>
</dbReference>
<dbReference type="Proteomes" id="UP001309876">
    <property type="component" value="Unassembled WGS sequence"/>
</dbReference>
<keyword evidence="1" id="KW-0597">Phosphoprotein</keyword>
<gene>
    <name evidence="5" type="ORF">LTR05_006161</name>
</gene>
<feature type="domain" description="SAP" evidence="4">
    <location>
        <begin position="4"/>
        <end position="38"/>
    </location>
</feature>
<dbReference type="GO" id="GO:0005634">
    <property type="term" value="C:nucleus"/>
    <property type="evidence" value="ECO:0007669"/>
    <property type="project" value="TreeGrafter"/>
</dbReference>
<feature type="compositionally biased region" description="Basic and acidic residues" evidence="3">
    <location>
        <begin position="143"/>
        <end position="152"/>
    </location>
</feature>
<dbReference type="Pfam" id="PF02037">
    <property type="entry name" value="SAP"/>
    <property type="match status" value="1"/>
</dbReference>
<dbReference type="InterPro" id="IPR036361">
    <property type="entry name" value="SAP_dom_sf"/>
</dbReference>
<dbReference type="InterPro" id="IPR052240">
    <property type="entry name" value="SAP_domain_ribonucleoprotein"/>
</dbReference>
<comment type="caution">
    <text evidence="5">The sequence shown here is derived from an EMBL/GenBank/DDBJ whole genome shotgun (WGS) entry which is preliminary data.</text>
</comment>
<proteinExistence type="inferred from homology"/>
<protein>
    <recommendedName>
        <fullName evidence="4">SAP domain-containing protein</fullName>
    </recommendedName>
</protein>
<evidence type="ECO:0000313" key="6">
    <source>
        <dbReference type="Proteomes" id="UP001309876"/>
    </source>
</evidence>
<feature type="region of interest" description="Disordered" evidence="3">
    <location>
        <begin position="35"/>
        <end position="247"/>
    </location>
</feature>
<comment type="similarity">
    <text evidence="2">Belongs to the SAP domain-containing ribonucleoprotein family.</text>
</comment>
<dbReference type="PANTHER" id="PTHR46551:SF1">
    <property type="entry name" value="SAP DOMAIN-CONTAINING RIBONUCLEOPROTEIN"/>
    <property type="match status" value="1"/>
</dbReference>
<feature type="compositionally biased region" description="Basic and acidic residues" evidence="3">
    <location>
        <begin position="229"/>
        <end position="238"/>
    </location>
</feature>
<dbReference type="SMART" id="SM00513">
    <property type="entry name" value="SAP"/>
    <property type="match status" value="1"/>
</dbReference>
<dbReference type="EMBL" id="JAVRRJ010000006">
    <property type="protein sequence ID" value="KAK5083657.1"/>
    <property type="molecule type" value="Genomic_DNA"/>
</dbReference>
<dbReference type="GO" id="GO:0016973">
    <property type="term" value="P:poly(A)+ mRNA export from nucleus"/>
    <property type="evidence" value="ECO:0007669"/>
    <property type="project" value="TreeGrafter"/>
</dbReference>
<feature type="compositionally biased region" description="Basic and acidic residues" evidence="3">
    <location>
        <begin position="112"/>
        <end position="124"/>
    </location>
</feature>
<evidence type="ECO:0000256" key="2">
    <source>
        <dbReference type="ARBA" id="ARBA00046328"/>
    </source>
</evidence>
<organism evidence="5 6">
    <name type="scientific">Lithohypha guttulata</name>
    <dbReference type="NCBI Taxonomy" id="1690604"/>
    <lineage>
        <taxon>Eukaryota</taxon>
        <taxon>Fungi</taxon>
        <taxon>Dikarya</taxon>
        <taxon>Ascomycota</taxon>
        <taxon>Pezizomycotina</taxon>
        <taxon>Eurotiomycetes</taxon>
        <taxon>Chaetothyriomycetidae</taxon>
        <taxon>Chaetothyriales</taxon>
        <taxon>Trichomeriaceae</taxon>
        <taxon>Lithohypha</taxon>
    </lineage>
</organism>
<evidence type="ECO:0000256" key="1">
    <source>
        <dbReference type="ARBA" id="ARBA00022553"/>
    </source>
</evidence>
<dbReference type="InterPro" id="IPR003034">
    <property type="entry name" value="SAP_dom"/>
</dbReference>
<reference evidence="5 6" key="1">
    <citation type="submission" date="2023-08" db="EMBL/GenBank/DDBJ databases">
        <title>Black Yeasts Isolated from many extreme environments.</title>
        <authorList>
            <person name="Coleine C."/>
            <person name="Stajich J.E."/>
            <person name="Selbmann L."/>
        </authorList>
    </citation>
    <scope>NUCLEOTIDE SEQUENCE [LARGE SCALE GENOMIC DNA]</scope>
    <source>
        <strain evidence="5 6">CCFEE 5910</strain>
    </source>
</reference>
<feature type="compositionally biased region" description="Basic and acidic residues" evidence="3">
    <location>
        <begin position="163"/>
        <end position="174"/>
    </location>
</feature>
<dbReference type="PANTHER" id="PTHR46551">
    <property type="entry name" value="SAP DOMAIN-CONTAINING RIBONUCLEOPROTEIN"/>
    <property type="match status" value="1"/>
</dbReference>
<evidence type="ECO:0000313" key="5">
    <source>
        <dbReference type="EMBL" id="KAK5083657.1"/>
    </source>
</evidence>
<name>A0AAN7YFC6_9EURO</name>
<feature type="compositionally biased region" description="Low complexity" evidence="3">
    <location>
        <begin position="82"/>
        <end position="93"/>
    </location>
</feature>
<sequence length="247" mass="26203">MADYAKKTVAELQEILKSRGLPSSGKKAELVARLTEADKTVETDPVESAPATEDALPEAEPAKEPEPVTQDASTDQQEETSTETVSKEAAAPTAEEKKDYSIGIAASDVDNEMAKRKARAERFKTAPANADAETTETATPDTDAIKHLERAQRFGTGTNAIGKLDEALSSERPRGSKRGAGAVDENATLDDPGLKRNFNKKGGRFNGRKTGGAGKPTGVAKPGSNAFSNEKDKKAAEARKKRFAAQS</sequence>
<dbReference type="AlphaFoldDB" id="A0AAN7YFC6"/>
<accession>A0AAN7YFC6</accession>
<dbReference type="SUPFAM" id="SSF68906">
    <property type="entry name" value="SAP domain"/>
    <property type="match status" value="1"/>
</dbReference>
<feature type="compositionally biased region" description="Low complexity" evidence="3">
    <location>
        <begin position="125"/>
        <end position="142"/>
    </location>
</feature>
<dbReference type="Gene3D" id="1.10.720.30">
    <property type="entry name" value="SAP domain"/>
    <property type="match status" value="1"/>
</dbReference>